<dbReference type="OrthoDB" id="5596796at2"/>
<dbReference type="InterPro" id="IPR021730">
    <property type="entry name" value="YdbH"/>
</dbReference>
<dbReference type="AlphaFoldDB" id="A0A0N0Z9U1"/>
<name>A0A0N0Z9U1_9GAMM</name>
<organism evidence="2 3">
    <name type="scientific">Moellerella wisconsensis ATCC 35017</name>
    <dbReference type="NCBI Taxonomy" id="1354267"/>
    <lineage>
        <taxon>Bacteria</taxon>
        <taxon>Pseudomonadati</taxon>
        <taxon>Pseudomonadota</taxon>
        <taxon>Gammaproteobacteria</taxon>
        <taxon>Enterobacterales</taxon>
        <taxon>Morganellaceae</taxon>
        <taxon>Moellerella</taxon>
    </lineage>
</organism>
<protein>
    <submittedName>
        <fullName evidence="2">Uncharacterized protein</fullName>
    </submittedName>
</protein>
<evidence type="ECO:0000313" key="3">
    <source>
        <dbReference type="Proteomes" id="UP000053226"/>
    </source>
</evidence>
<evidence type="ECO:0000313" key="2">
    <source>
        <dbReference type="EMBL" id="KPD02849.1"/>
    </source>
</evidence>
<dbReference type="Proteomes" id="UP000053226">
    <property type="component" value="Unassembled WGS sequence"/>
</dbReference>
<sequence>MKLTLKILSSILGLILVSLITLWLTVTHWLPLVAKPYLPEGVTLSLSQPQIDFSRAALDISQLQLNVDDCRLLQLQDATISGFSSVLSSGFSASDSDVLSMNIAHLKTNSACLHHLPVTETHNPPTDVHSLLANLPAFKLNITDIRDEEWQKYHGELLIDAQPEHGSQLIFQGDNLQLSAEITDNDQLTINQLMLKLDDQQLNLNGKLTLPITTDSMPQQGEVSGVVMLQESQQRWQVDLSWQQSQGMLSVKDMQQSTPLAMLPWRINSHTLSIQQGIWQWQQDGLPLRGGINLQLDNWQDTLADMRVSARVNMVTEGSKGKGNLVLSLAPSPINLLQSEMLFSLNGQIKYDDMIVDVRLPAMLSGPLLSPKVTFQPQALLRAYGRLSPTMTLQEARWPLAGTAVDLDGVTGRLQAIVKFQERYWGNFNLHLDGRAENFSLDQGLWQWRYWGDAKLPALNADWDLQGRGAWHDSLLSVNSLNTGFNRIEYGLVSMSKPRLILTEPLIWQRNADIADFKGAFSLSTQRMTFGEDSYLPPTTINATVRGKSPSDFSLNGNLSAQQVGPIPFYSRWDGSRLRGMARWPKQPMTAFQTLIPPDLAITLREGDFYAQAAFSISAEQGFIGGGHWRVKNAGMWLKDGDIEGVDFVLPWRLQQSTWQLGINSPVQLRIKQINNLFELSDITADLSGYYPPSDSHPLQLKAVGLRLLDGQLSLPLLRWPQREPATIKISNIELSHLFSTLKVSQFALSGRVDGELPFYLTNPEWIIHQGWITNRGPLTLRIDPQFMQSIKQDNISAGAAMSWLDYLEISQSQAEVNLSNLGQLTLRARVKGLNPLAEKKREVQLNYHHEENVFQLWRSLRFGSNLEQWLEKNL</sequence>
<keyword evidence="1" id="KW-1133">Transmembrane helix</keyword>
<dbReference type="NCBIfam" id="NF007971">
    <property type="entry name" value="PRK10695.1"/>
    <property type="match status" value="1"/>
</dbReference>
<proteinExistence type="predicted"/>
<reference evidence="2 3" key="1">
    <citation type="submission" date="2015-07" db="EMBL/GenBank/DDBJ databases">
        <title>ATOL: Assembling a taxonomically balanced genome-scale reconstruction of the evolutionary history of the Enterobacteriaceae.</title>
        <authorList>
            <person name="Plunkett G.III."/>
            <person name="Neeno-Eckwall E.C."/>
            <person name="Glasner J.D."/>
            <person name="Perna N.T."/>
        </authorList>
    </citation>
    <scope>NUCLEOTIDE SEQUENCE [LARGE SCALE GENOMIC DNA]</scope>
    <source>
        <strain evidence="2 3">ATCC 35017</strain>
    </source>
</reference>
<keyword evidence="1" id="KW-0812">Transmembrane</keyword>
<dbReference type="RefSeq" id="WP_053908408.1">
    <property type="nucleotide sequence ID" value="NZ_CAWMUS010000018.1"/>
</dbReference>
<accession>A0A0N0Z9U1</accession>
<comment type="caution">
    <text evidence="2">The sequence shown here is derived from an EMBL/GenBank/DDBJ whole genome shotgun (WGS) entry which is preliminary data.</text>
</comment>
<keyword evidence="3" id="KW-1185">Reference proteome</keyword>
<gene>
    <name evidence="2" type="ORF">M992_2006</name>
</gene>
<keyword evidence="1" id="KW-0472">Membrane</keyword>
<feature type="transmembrane region" description="Helical" evidence="1">
    <location>
        <begin position="7"/>
        <end position="30"/>
    </location>
</feature>
<dbReference type="EMBL" id="LGAA01000018">
    <property type="protein sequence ID" value="KPD02849.1"/>
    <property type="molecule type" value="Genomic_DNA"/>
</dbReference>
<evidence type="ECO:0000256" key="1">
    <source>
        <dbReference type="SAM" id="Phobius"/>
    </source>
</evidence>
<dbReference type="Pfam" id="PF11739">
    <property type="entry name" value="YdbH-like"/>
    <property type="match status" value="1"/>
</dbReference>